<gene>
    <name evidence="2" type="ORF">PHAECO_LOCUS10203</name>
</gene>
<keyword evidence="3" id="KW-1185">Reference proteome</keyword>
<reference evidence="2" key="2">
    <citation type="submission" date="2022-10" db="EMBL/GenBank/DDBJ databases">
        <authorList>
            <consortium name="ENA_rothamsted_submissions"/>
            <consortium name="culmorum"/>
            <person name="King R."/>
        </authorList>
    </citation>
    <scope>NUCLEOTIDE SEQUENCE</scope>
</reference>
<evidence type="ECO:0000313" key="3">
    <source>
        <dbReference type="Proteomes" id="UP001153737"/>
    </source>
</evidence>
<accession>A0A9P0DS51</accession>
<dbReference type="PANTHER" id="PTHR34094:SF1">
    <property type="entry name" value="PROTEIN FAM185A"/>
    <property type="match status" value="1"/>
</dbReference>
<dbReference type="EMBL" id="OU896712">
    <property type="protein sequence ID" value="CAH1173534.1"/>
    <property type="molecule type" value="Genomic_DNA"/>
</dbReference>
<feature type="non-terminal residue" evidence="2">
    <location>
        <position position="343"/>
    </location>
</feature>
<protein>
    <recommendedName>
        <fullName evidence="1">DUF4097 domain-containing protein</fullName>
    </recommendedName>
</protein>
<name>A0A9P0DS51_PHACE</name>
<dbReference type="Pfam" id="PF13349">
    <property type="entry name" value="DUF4097"/>
    <property type="match status" value="1"/>
</dbReference>
<sequence>RTHFPKLLSFYSKKAISSCLRAYGTRLNKELDVPTFCDIHVDLPYSVNVKPLNVHKYHNCDKLIIQQEGELLEDTLNCYVDGNHVQIEDVGKNDTSVVCNIRAPVKANLYIRSSKDISVGCFNGDKIYLTSYGGNIFLGKYQGNCVKLVTNLGNITLSEFVLASSIEASVSENGSISCGKLQGSKLKLKTANGNITVESSYCDQSEFEIGKGNLDLCNAHKSCEIFLKDGEMNLTCFDGKLSSVLEKGSASIHLSRISDDSQIIIKDGSLALKLSESCQEYSKFMIKSNDCDIGFDSNISTQGGISLIPKIQEESKVVVDCQKGRVSVESVSWQEIMKQTLKK</sequence>
<reference evidence="2" key="1">
    <citation type="submission" date="2022-01" db="EMBL/GenBank/DDBJ databases">
        <authorList>
            <person name="King R."/>
        </authorList>
    </citation>
    <scope>NUCLEOTIDE SEQUENCE</scope>
</reference>
<evidence type="ECO:0000259" key="1">
    <source>
        <dbReference type="Pfam" id="PF13349"/>
    </source>
</evidence>
<dbReference type="AlphaFoldDB" id="A0A9P0DS51"/>
<feature type="domain" description="DUF4097" evidence="1">
    <location>
        <begin position="65"/>
        <end position="297"/>
    </location>
</feature>
<dbReference type="Proteomes" id="UP001153737">
    <property type="component" value="Chromosome 6"/>
</dbReference>
<organism evidence="2 3">
    <name type="scientific">Phaedon cochleariae</name>
    <name type="common">Mustard beetle</name>
    <dbReference type="NCBI Taxonomy" id="80249"/>
    <lineage>
        <taxon>Eukaryota</taxon>
        <taxon>Metazoa</taxon>
        <taxon>Ecdysozoa</taxon>
        <taxon>Arthropoda</taxon>
        <taxon>Hexapoda</taxon>
        <taxon>Insecta</taxon>
        <taxon>Pterygota</taxon>
        <taxon>Neoptera</taxon>
        <taxon>Endopterygota</taxon>
        <taxon>Coleoptera</taxon>
        <taxon>Polyphaga</taxon>
        <taxon>Cucujiformia</taxon>
        <taxon>Chrysomeloidea</taxon>
        <taxon>Chrysomelidae</taxon>
        <taxon>Chrysomelinae</taxon>
        <taxon>Chrysomelini</taxon>
        <taxon>Phaedon</taxon>
    </lineage>
</organism>
<dbReference type="Gene3D" id="2.160.20.120">
    <property type="match status" value="1"/>
</dbReference>
<evidence type="ECO:0000313" key="2">
    <source>
        <dbReference type="EMBL" id="CAH1173534.1"/>
    </source>
</evidence>
<dbReference type="PANTHER" id="PTHR34094">
    <property type="match status" value="1"/>
</dbReference>
<proteinExistence type="predicted"/>
<dbReference type="InterPro" id="IPR025164">
    <property type="entry name" value="Toastrack_DUF4097"/>
</dbReference>
<dbReference type="OrthoDB" id="5984441at2759"/>